<name>A0ABP2C747_9FIRM</name>
<reference evidence="1 2" key="1">
    <citation type="submission" date="2016-01" db="EMBL/GenBank/DDBJ databases">
        <authorList>
            <person name="Brown R."/>
        </authorList>
    </citation>
    <scope>NUCLEOTIDE SEQUENCE [LARGE SCALE GENOMIC DNA]</scope>
    <source>
        <strain evidence="1">Sporomusa sphaeroides DSM 2875</strain>
    </source>
</reference>
<protein>
    <submittedName>
        <fullName evidence="1">Iron only nitrogenase protein AnfO (AnfO_nitrog)</fullName>
    </submittedName>
</protein>
<dbReference type="Pfam" id="PF09582">
    <property type="entry name" value="AnfO_nitrog"/>
    <property type="match status" value="1"/>
</dbReference>
<sequence>MVREIAVFVGDNGSTAALAEPGRVIVYQRQQGKWKPVREILFSLECSLGMPEVRRQLAAMLEALGNCRVFVARTVSGLLYKELEQAGFSIWEFAGRPSSFLEYILVQEEFTVRQPATLQTVIPASMETEPGCYQVSLKEIQQSGSGLTSKQVLQPLLNGNFYCVEVVCSHIPPWLEAECACGRFDCKVERLAEGIKLIIKKQICG</sequence>
<dbReference type="InterPro" id="IPR014287">
    <property type="entry name" value="Nase_Fe-Fe_AnfO"/>
</dbReference>
<evidence type="ECO:0000313" key="1">
    <source>
        <dbReference type="EMBL" id="CVK20189.1"/>
    </source>
</evidence>
<proteinExistence type="predicted"/>
<dbReference type="Proteomes" id="UP000245702">
    <property type="component" value="Unassembled WGS sequence"/>
</dbReference>
<accession>A0ABP2C747</accession>
<gene>
    <name evidence="1" type="ORF">SSPH_02856</name>
</gene>
<dbReference type="EMBL" id="FCOW01000016">
    <property type="protein sequence ID" value="CVK20189.1"/>
    <property type="molecule type" value="Genomic_DNA"/>
</dbReference>
<keyword evidence="2" id="KW-1185">Reference proteome</keyword>
<evidence type="ECO:0000313" key="2">
    <source>
        <dbReference type="Proteomes" id="UP000245702"/>
    </source>
</evidence>
<organism evidence="1 2">
    <name type="scientific">Sporomusa sphaeroides DSM 2875</name>
    <dbReference type="NCBI Taxonomy" id="1337886"/>
    <lineage>
        <taxon>Bacteria</taxon>
        <taxon>Bacillati</taxon>
        <taxon>Bacillota</taxon>
        <taxon>Negativicutes</taxon>
        <taxon>Selenomonadales</taxon>
        <taxon>Sporomusaceae</taxon>
        <taxon>Sporomusa</taxon>
    </lineage>
</organism>
<comment type="caution">
    <text evidence="1">The sequence shown here is derived from an EMBL/GenBank/DDBJ whole genome shotgun (WGS) entry which is preliminary data.</text>
</comment>